<keyword evidence="6" id="KW-0833">Ubl conjugation pathway</keyword>
<keyword evidence="7" id="KW-0862">Zinc</keyword>
<evidence type="ECO:0000256" key="4">
    <source>
        <dbReference type="ARBA" id="ARBA00022723"/>
    </source>
</evidence>
<dbReference type="InterPro" id="IPR001841">
    <property type="entry name" value="Znf_RING"/>
</dbReference>
<keyword evidence="5 8" id="KW-0863">Zinc-finger</keyword>
<evidence type="ECO:0000256" key="7">
    <source>
        <dbReference type="ARBA" id="ARBA00022833"/>
    </source>
</evidence>
<dbReference type="Pfam" id="PF13639">
    <property type="entry name" value="zf-RING_2"/>
    <property type="match status" value="1"/>
</dbReference>
<feature type="compositionally biased region" description="Basic residues" evidence="9">
    <location>
        <begin position="14"/>
        <end position="33"/>
    </location>
</feature>
<organism evidence="11 12">
    <name type="scientific">Caerostris darwini</name>
    <dbReference type="NCBI Taxonomy" id="1538125"/>
    <lineage>
        <taxon>Eukaryota</taxon>
        <taxon>Metazoa</taxon>
        <taxon>Ecdysozoa</taxon>
        <taxon>Arthropoda</taxon>
        <taxon>Chelicerata</taxon>
        <taxon>Arachnida</taxon>
        <taxon>Araneae</taxon>
        <taxon>Araneomorphae</taxon>
        <taxon>Entelegynae</taxon>
        <taxon>Araneoidea</taxon>
        <taxon>Araneidae</taxon>
        <taxon>Caerostris</taxon>
    </lineage>
</organism>
<gene>
    <name evidence="11" type="ORF">CDAR_386571</name>
</gene>
<evidence type="ECO:0000256" key="6">
    <source>
        <dbReference type="ARBA" id="ARBA00022786"/>
    </source>
</evidence>
<proteinExistence type="predicted"/>
<dbReference type="GO" id="GO:0061630">
    <property type="term" value="F:ubiquitin protein ligase activity"/>
    <property type="evidence" value="ECO:0007669"/>
    <property type="project" value="UniProtKB-EC"/>
</dbReference>
<dbReference type="Proteomes" id="UP001054837">
    <property type="component" value="Unassembled WGS sequence"/>
</dbReference>
<dbReference type="EC" id="2.3.2.27" evidence="2"/>
<keyword evidence="4" id="KW-0479">Metal-binding</keyword>
<dbReference type="GO" id="GO:0008270">
    <property type="term" value="F:zinc ion binding"/>
    <property type="evidence" value="ECO:0007669"/>
    <property type="project" value="UniProtKB-KW"/>
</dbReference>
<evidence type="ECO:0000259" key="10">
    <source>
        <dbReference type="PROSITE" id="PS50089"/>
    </source>
</evidence>
<dbReference type="Gene3D" id="3.30.40.10">
    <property type="entry name" value="Zinc/RING finger domain, C3HC4 (zinc finger)"/>
    <property type="match status" value="1"/>
</dbReference>
<comment type="caution">
    <text evidence="11">The sequence shown here is derived from an EMBL/GenBank/DDBJ whole genome shotgun (WGS) entry which is preliminary data.</text>
</comment>
<protein>
    <recommendedName>
        <fullName evidence="2">RING-type E3 ubiquitin transferase</fullName>
        <ecNumber evidence="2">2.3.2.27</ecNumber>
    </recommendedName>
</protein>
<dbReference type="AlphaFoldDB" id="A0AAV4QHF3"/>
<comment type="catalytic activity">
    <reaction evidence="1">
        <text>S-ubiquitinyl-[E2 ubiquitin-conjugating enzyme]-L-cysteine + [acceptor protein]-L-lysine = [E2 ubiquitin-conjugating enzyme]-L-cysteine + N(6)-ubiquitinyl-[acceptor protein]-L-lysine.</text>
        <dbReference type="EC" id="2.3.2.27"/>
    </reaction>
</comment>
<evidence type="ECO:0000256" key="8">
    <source>
        <dbReference type="PROSITE-ProRule" id="PRU00175"/>
    </source>
</evidence>
<reference evidence="11 12" key="1">
    <citation type="submission" date="2021-06" db="EMBL/GenBank/DDBJ databases">
        <title>Caerostris darwini draft genome.</title>
        <authorList>
            <person name="Kono N."/>
            <person name="Arakawa K."/>
        </authorList>
    </citation>
    <scope>NUCLEOTIDE SEQUENCE [LARGE SCALE GENOMIC DNA]</scope>
</reference>
<feature type="domain" description="RING-type" evidence="10">
    <location>
        <begin position="83"/>
        <end position="123"/>
    </location>
</feature>
<evidence type="ECO:0000256" key="9">
    <source>
        <dbReference type="SAM" id="MobiDB-lite"/>
    </source>
</evidence>
<feature type="compositionally biased region" description="Polar residues" evidence="9">
    <location>
        <begin position="40"/>
        <end position="49"/>
    </location>
</feature>
<evidence type="ECO:0000256" key="2">
    <source>
        <dbReference type="ARBA" id="ARBA00012483"/>
    </source>
</evidence>
<name>A0AAV4QHF3_9ARAC</name>
<sequence>MPSFGEIGSVTRGVKMRTRSAPHKYNLRSKSHRRPDSCNICGSPNTVNQGKCKYEPKKPVPKRQKKRTSEKNASKKSENITSCVICLDTQNVKQMEKMRCGHEFHVKCIKNWLKVSDTCPVCRTQLRVITLDGNMFTIRLTPVFNHFEFEVPYFI</sequence>
<evidence type="ECO:0000313" key="12">
    <source>
        <dbReference type="Proteomes" id="UP001054837"/>
    </source>
</evidence>
<evidence type="ECO:0000256" key="3">
    <source>
        <dbReference type="ARBA" id="ARBA00022679"/>
    </source>
</evidence>
<dbReference type="EMBL" id="BPLQ01004355">
    <property type="protein sequence ID" value="GIY07541.1"/>
    <property type="molecule type" value="Genomic_DNA"/>
</dbReference>
<dbReference type="PROSITE" id="PS50089">
    <property type="entry name" value="ZF_RING_2"/>
    <property type="match status" value="1"/>
</dbReference>
<feature type="compositionally biased region" description="Basic and acidic residues" evidence="9">
    <location>
        <begin position="67"/>
        <end position="78"/>
    </location>
</feature>
<dbReference type="PANTHER" id="PTHR22937:SF65">
    <property type="entry name" value="E3 UBIQUITIN-PROTEIN LIGASE ARK2C"/>
    <property type="match status" value="1"/>
</dbReference>
<dbReference type="PANTHER" id="PTHR22937">
    <property type="entry name" value="E3 UBIQUITIN-PROTEIN LIGASE RNF165"/>
    <property type="match status" value="1"/>
</dbReference>
<dbReference type="SMART" id="SM00184">
    <property type="entry name" value="RING"/>
    <property type="match status" value="1"/>
</dbReference>
<feature type="region of interest" description="Disordered" evidence="9">
    <location>
        <begin position="1"/>
        <end position="78"/>
    </location>
</feature>
<keyword evidence="3" id="KW-0808">Transferase</keyword>
<evidence type="ECO:0000313" key="11">
    <source>
        <dbReference type="EMBL" id="GIY07541.1"/>
    </source>
</evidence>
<dbReference type="SUPFAM" id="SSF57850">
    <property type="entry name" value="RING/U-box"/>
    <property type="match status" value="1"/>
</dbReference>
<evidence type="ECO:0000256" key="5">
    <source>
        <dbReference type="ARBA" id="ARBA00022771"/>
    </source>
</evidence>
<keyword evidence="12" id="KW-1185">Reference proteome</keyword>
<evidence type="ECO:0000256" key="1">
    <source>
        <dbReference type="ARBA" id="ARBA00000900"/>
    </source>
</evidence>
<dbReference type="InterPro" id="IPR045191">
    <property type="entry name" value="MBR1/2-like"/>
</dbReference>
<dbReference type="InterPro" id="IPR013083">
    <property type="entry name" value="Znf_RING/FYVE/PHD"/>
</dbReference>
<accession>A0AAV4QHF3</accession>